<dbReference type="Gene3D" id="3.10.105.10">
    <property type="entry name" value="Dipeptide-binding Protein, Domain 3"/>
    <property type="match status" value="1"/>
</dbReference>
<accession>A0A1I5LJW3</accession>
<feature type="domain" description="ABC-type glycine betaine transport system substrate-binding" evidence="7">
    <location>
        <begin position="231"/>
        <end position="332"/>
    </location>
</feature>
<evidence type="ECO:0000259" key="7">
    <source>
        <dbReference type="Pfam" id="PF04069"/>
    </source>
</evidence>
<keyword evidence="4" id="KW-0472">Membrane</keyword>
<dbReference type="GO" id="GO:0031460">
    <property type="term" value="P:glycine betaine transport"/>
    <property type="evidence" value="ECO:0007669"/>
    <property type="project" value="TreeGrafter"/>
</dbReference>
<dbReference type="GO" id="GO:0005275">
    <property type="term" value="F:amine transmembrane transporter activity"/>
    <property type="evidence" value="ECO:0007669"/>
    <property type="project" value="TreeGrafter"/>
</dbReference>
<dbReference type="GO" id="GO:0015871">
    <property type="term" value="P:choline transport"/>
    <property type="evidence" value="ECO:0007669"/>
    <property type="project" value="TreeGrafter"/>
</dbReference>
<dbReference type="GO" id="GO:0015226">
    <property type="term" value="F:carnitine transmembrane transporter activity"/>
    <property type="evidence" value="ECO:0007669"/>
    <property type="project" value="TreeGrafter"/>
</dbReference>
<protein>
    <submittedName>
        <fullName evidence="8">Glycine betaine/proline transport system substrate-binding protein</fullName>
    </submittedName>
</protein>
<dbReference type="PROSITE" id="PS51257">
    <property type="entry name" value="PROKAR_LIPOPROTEIN"/>
    <property type="match status" value="1"/>
</dbReference>
<sequence>MLKLKWKRLGLAVGLSLTLAAAGCGSEEGSGSSDGSNGGESGGSGEETDSGSGSESSEGSSEGESSGSTNYGEKMDYQITGIEAGAGVVGAAETAVETYDSLAGWEVATSSSGAMTTALGEAIDNEEPIIVTGWSPHWKFQQYDLKYLEDPENVFGDAENIKTMVRQGLEEDMPNAYTVLDQFQWDEESMNSVMLNIQDGASPEEAAASFVEENQDMVSSWKEGAEQVDGKEIELVYVEWETEVASTHVVGEVLSNMGFEVTTTPLDNAVMWQSIAGGEADGMVAAWLPLTHGDLYEEHKDNLVDLGNNLEGVRTGLVVPEYMDVNSIEDLTPAE</sequence>
<feature type="domain" description="ABC-type glycine betaine transport system substrate-binding" evidence="7">
    <location>
        <begin position="72"/>
        <end position="213"/>
    </location>
</feature>
<feature type="compositionally biased region" description="Low complexity" evidence="5">
    <location>
        <begin position="25"/>
        <end position="35"/>
    </location>
</feature>
<evidence type="ECO:0000256" key="4">
    <source>
        <dbReference type="ARBA" id="ARBA00023136"/>
    </source>
</evidence>
<evidence type="ECO:0000256" key="6">
    <source>
        <dbReference type="SAM" id="SignalP"/>
    </source>
</evidence>
<evidence type="ECO:0000313" key="8">
    <source>
        <dbReference type="EMBL" id="SFO97618.1"/>
    </source>
</evidence>
<evidence type="ECO:0000256" key="2">
    <source>
        <dbReference type="ARBA" id="ARBA00022448"/>
    </source>
</evidence>
<name>A0A1I5LJW3_9BACI</name>
<dbReference type="GO" id="GO:0043190">
    <property type="term" value="C:ATP-binding cassette (ABC) transporter complex"/>
    <property type="evidence" value="ECO:0007669"/>
    <property type="project" value="InterPro"/>
</dbReference>
<dbReference type="STRING" id="1884432.SAMN05518683_101270"/>
<dbReference type="InterPro" id="IPR007210">
    <property type="entry name" value="ABC_Gly_betaine_transp_sub-bd"/>
</dbReference>
<dbReference type="OrthoDB" id="9787902at2"/>
<dbReference type="PANTHER" id="PTHR47737">
    <property type="entry name" value="GLYCINE BETAINE/PROLINE BETAINE TRANSPORT SYSTEM PERMEASE PROTEIN PROW"/>
    <property type="match status" value="1"/>
</dbReference>
<comment type="subcellular location">
    <subcellularLocation>
        <location evidence="1">Cell membrane</location>
    </subcellularLocation>
</comment>
<evidence type="ECO:0000313" key="9">
    <source>
        <dbReference type="Proteomes" id="UP000198892"/>
    </source>
</evidence>
<feature type="compositionally biased region" description="Gly residues" evidence="5">
    <location>
        <begin position="36"/>
        <end position="45"/>
    </location>
</feature>
<feature type="region of interest" description="Disordered" evidence="5">
    <location>
        <begin position="23"/>
        <end position="72"/>
    </location>
</feature>
<keyword evidence="2" id="KW-0813">Transport</keyword>
<feature type="compositionally biased region" description="Low complexity" evidence="5">
    <location>
        <begin position="50"/>
        <end position="70"/>
    </location>
</feature>
<organism evidence="8 9">
    <name type="scientific">Salibacterium halotolerans</name>
    <dbReference type="NCBI Taxonomy" id="1884432"/>
    <lineage>
        <taxon>Bacteria</taxon>
        <taxon>Bacillati</taxon>
        <taxon>Bacillota</taxon>
        <taxon>Bacilli</taxon>
        <taxon>Bacillales</taxon>
        <taxon>Bacillaceae</taxon>
    </lineage>
</organism>
<keyword evidence="9" id="KW-1185">Reference proteome</keyword>
<evidence type="ECO:0000256" key="3">
    <source>
        <dbReference type="ARBA" id="ARBA00022475"/>
    </source>
</evidence>
<dbReference type="Proteomes" id="UP000198892">
    <property type="component" value="Unassembled WGS sequence"/>
</dbReference>
<keyword evidence="6" id="KW-0732">Signal</keyword>
<proteinExistence type="predicted"/>
<dbReference type="RefSeq" id="WP_093334843.1">
    <property type="nucleotide sequence ID" value="NZ_FOXD01000001.1"/>
</dbReference>
<feature type="signal peptide" evidence="6">
    <location>
        <begin position="1"/>
        <end position="22"/>
    </location>
</feature>
<dbReference type="Pfam" id="PF04069">
    <property type="entry name" value="OpuAC"/>
    <property type="match status" value="2"/>
</dbReference>
<dbReference type="Gene3D" id="3.40.190.100">
    <property type="entry name" value="Glycine betaine-binding periplasmic protein, domain 2"/>
    <property type="match status" value="1"/>
</dbReference>
<gene>
    <name evidence="8" type="ORF">SAMN05518683_101270</name>
</gene>
<dbReference type="SUPFAM" id="SSF53850">
    <property type="entry name" value="Periplasmic binding protein-like II"/>
    <property type="match status" value="2"/>
</dbReference>
<keyword evidence="3" id="KW-1003">Cell membrane</keyword>
<dbReference type="AlphaFoldDB" id="A0A1I5LJW3"/>
<dbReference type="EMBL" id="FOXD01000001">
    <property type="protein sequence ID" value="SFO97618.1"/>
    <property type="molecule type" value="Genomic_DNA"/>
</dbReference>
<evidence type="ECO:0000256" key="1">
    <source>
        <dbReference type="ARBA" id="ARBA00004236"/>
    </source>
</evidence>
<dbReference type="PANTHER" id="PTHR47737:SF1">
    <property type="entry name" value="GLYCINE BETAINE_PROLINE BETAINE TRANSPORT SYSTEM PERMEASE PROTEIN PROW"/>
    <property type="match status" value="1"/>
</dbReference>
<evidence type="ECO:0000256" key="5">
    <source>
        <dbReference type="SAM" id="MobiDB-lite"/>
    </source>
</evidence>
<reference evidence="9" key="1">
    <citation type="submission" date="2016-10" db="EMBL/GenBank/DDBJ databases">
        <authorList>
            <person name="Varghese N."/>
            <person name="Submissions S."/>
        </authorList>
    </citation>
    <scope>NUCLEOTIDE SEQUENCE [LARGE SCALE GENOMIC DNA]</scope>
    <source>
        <strain evidence="9">S7</strain>
    </source>
</reference>
<feature type="chain" id="PRO_5038359911" evidence="6">
    <location>
        <begin position="23"/>
        <end position="335"/>
    </location>
</feature>